<dbReference type="Proteomes" id="UP000215596">
    <property type="component" value="Unassembled WGS sequence"/>
</dbReference>
<dbReference type="AlphaFoldDB" id="A0A268EE73"/>
<dbReference type="PROSITE" id="PS51257">
    <property type="entry name" value="PROKAR_LIPOPROTEIN"/>
    <property type="match status" value="1"/>
</dbReference>
<evidence type="ECO:0000313" key="1">
    <source>
        <dbReference type="EMBL" id="PAD71419.1"/>
    </source>
</evidence>
<accession>A0A268EE73</accession>
<sequence>MKQCIVIIVFLIFLGCQSIKPVQITASSTVAGALSSMTQADYSVTLSIPQKVKVNEEFTIKAELKKEFEQKVTISSKQQMFVYVIKDRNGKQINSYAITDKGKNREVSGKVVISENYKYKIKQPGKYEISAIAEFTVIKDGKSQNYKIESDSKKVEIE</sequence>
<name>A0A268EE73_9BACL</name>
<proteinExistence type="predicted"/>
<dbReference type="EMBL" id="NPBY01000102">
    <property type="protein sequence ID" value="PAD71419.1"/>
    <property type="molecule type" value="Genomic_DNA"/>
</dbReference>
<comment type="caution">
    <text evidence="1">The sequence shown here is derived from an EMBL/GenBank/DDBJ whole genome shotgun (WGS) entry which is preliminary data.</text>
</comment>
<gene>
    <name evidence="1" type="ORF">CHH67_24475</name>
</gene>
<evidence type="ECO:0008006" key="3">
    <source>
        <dbReference type="Google" id="ProtNLM"/>
    </source>
</evidence>
<evidence type="ECO:0000313" key="2">
    <source>
        <dbReference type="Proteomes" id="UP000215596"/>
    </source>
</evidence>
<reference evidence="1 2" key="1">
    <citation type="submission" date="2017-07" db="EMBL/GenBank/DDBJ databases">
        <title>Isolation and whole genome analysis of endospore-forming bacteria from heroin.</title>
        <authorList>
            <person name="Kalinowski J."/>
            <person name="Ahrens B."/>
            <person name="Al-Dilaimi A."/>
            <person name="Winkler A."/>
            <person name="Wibberg D."/>
            <person name="Schleenbecker U."/>
            <person name="Ruckert C."/>
            <person name="Wolfel R."/>
            <person name="Grass G."/>
        </authorList>
    </citation>
    <scope>NUCLEOTIDE SEQUENCE [LARGE SCALE GENOMIC DNA]</scope>
    <source>
        <strain evidence="1 2">7537-G1</strain>
    </source>
</reference>
<dbReference type="OrthoDB" id="2611470at2"/>
<organism evidence="1 2">
    <name type="scientific">Paenibacillus campinasensis</name>
    <dbReference type="NCBI Taxonomy" id="66347"/>
    <lineage>
        <taxon>Bacteria</taxon>
        <taxon>Bacillati</taxon>
        <taxon>Bacillota</taxon>
        <taxon>Bacilli</taxon>
        <taxon>Bacillales</taxon>
        <taxon>Paenibacillaceae</taxon>
        <taxon>Paenibacillus</taxon>
    </lineage>
</organism>
<dbReference type="RefSeq" id="WP_095267984.1">
    <property type="nucleotide sequence ID" value="NZ_NPBY01000102.1"/>
</dbReference>
<protein>
    <recommendedName>
        <fullName evidence="3">YtkA-like domain-containing protein</fullName>
    </recommendedName>
</protein>